<dbReference type="RefSeq" id="WP_066499361.1">
    <property type="nucleotide sequence ID" value="NZ_BJMO01000008.1"/>
</dbReference>
<feature type="transmembrane region" description="Helical" evidence="1">
    <location>
        <begin position="186"/>
        <end position="205"/>
    </location>
</feature>
<feature type="transmembrane region" description="Helical" evidence="1">
    <location>
        <begin position="150"/>
        <end position="174"/>
    </location>
</feature>
<dbReference type="GO" id="GO:0043709">
    <property type="term" value="P:cell adhesion involved in single-species biofilm formation"/>
    <property type="evidence" value="ECO:0007669"/>
    <property type="project" value="TreeGrafter"/>
</dbReference>
<dbReference type="InterPro" id="IPR043128">
    <property type="entry name" value="Rev_trsase/Diguanyl_cyclase"/>
</dbReference>
<feature type="transmembrane region" description="Helical" evidence="1">
    <location>
        <begin position="6"/>
        <end position="26"/>
    </location>
</feature>
<feature type="transmembrane region" description="Helical" evidence="1">
    <location>
        <begin position="116"/>
        <end position="138"/>
    </location>
</feature>
<dbReference type="GO" id="GO:0005886">
    <property type="term" value="C:plasma membrane"/>
    <property type="evidence" value="ECO:0007669"/>
    <property type="project" value="TreeGrafter"/>
</dbReference>
<accession>A0A127A4N8</accession>
<feature type="transmembrane region" description="Helical" evidence="1">
    <location>
        <begin position="60"/>
        <end position="79"/>
    </location>
</feature>
<dbReference type="Gene3D" id="3.30.70.270">
    <property type="match status" value="1"/>
</dbReference>
<organism evidence="3 4">
    <name type="scientific">Sinomonas atrocyanea</name>
    <dbReference type="NCBI Taxonomy" id="37927"/>
    <lineage>
        <taxon>Bacteria</taxon>
        <taxon>Bacillati</taxon>
        <taxon>Actinomycetota</taxon>
        <taxon>Actinomycetes</taxon>
        <taxon>Micrococcales</taxon>
        <taxon>Micrococcaceae</taxon>
        <taxon>Sinomonas</taxon>
    </lineage>
</organism>
<dbReference type="InterPro" id="IPR050469">
    <property type="entry name" value="Diguanylate_Cyclase"/>
</dbReference>
<dbReference type="GO" id="GO:0052621">
    <property type="term" value="F:diguanylate cyclase activity"/>
    <property type="evidence" value="ECO:0007669"/>
    <property type="project" value="TreeGrafter"/>
</dbReference>
<dbReference type="GO" id="GO:1902201">
    <property type="term" value="P:negative regulation of bacterial-type flagellum-dependent cell motility"/>
    <property type="evidence" value="ECO:0007669"/>
    <property type="project" value="TreeGrafter"/>
</dbReference>
<dbReference type="STRING" id="37927.SA2016_2940"/>
<dbReference type="SUPFAM" id="SSF55073">
    <property type="entry name" value="Nucleotide cyclase"/>
    <property type="match status" value="1"/>
</dbReference>
<reference evidence="3 4" key="1">
    <citation type="submission" date="2016-02" db="EMBL/GenBank/DDBJ databases">
        <title>Complete genome of Sinomonas atrocyanea KCTC 3377.</title>
        <authorList>
            <person name="Kim K.M."/>
        </authorList>
    </citation>
    <scope>NUCLEOTIDE SEQUENCE [LARGE SCALE GENOMIC DNA]</scope>
    <source>
        <strain evidence="3 4">KCTC 3377</strain>
    </source>
</reference>
<dbReference type="PANTHER" id="PTHR45138">
    <property type="entry name" value="REGULATORY COMPONENTS OF SENSORY TRANSDUCTION SYSTEM"/>
    <property type="match status" value="1"/>
</dbReference>
<feature type="transmembrane region" description="Helical" evidence="1">
    <location>
        <begin position="38"/>
        <end position="54"/>
    </location>
</feature>
<dbReference type="KEGG" id="satk:SA2016_2940"/>
<dbReference type="PANTHER" id="PTHR45138:SF9">
    <property type="entry name" value="DIGUANYLATE CYCLASE DGCM-RELATED"/>
    <property type="match status" value="1"/>
</dbReference>
<sequence>MGGALDLGTLTVVMAVVSLCVLVLFYFDTYRANPTAPARWWCLALATLAAAGILNDGGMGVVSLIGQGLMVVGVASMWAGVRRLRDPETPAVSLVLAVLAAGLIGFAGRFLDPDLWGAVVLLLLSGGFCAAIFIELRLQRTVPWRTARNFAVIAAVTGVYDLVRAIALAALGGVNPAFRAVFGQGFSLLAAIALIVAAATSLAALNSATRTAHFQQLATKDALTGLLNRTEFMRRAGEMLSRAHEQGSEVTVIMADLDKFKSINDDFGHLTGDEVIRAFGVACRQSVRSRDLVGRFGGEEFIMALADSSAADGVAVAERIQFVLSAQRILLDGYTVPTASFGVADSSVHGDDLGALIASADTALYGAKSAGRNCVMVSDAAPLE</sequence>
<dbReference type="InterPro" id="IPR029787">
    <property type="entry name" value="Nucleotide_cyclase"/>
</dbReference>
<dbReference type="InterPro" id="IPR000160">
    <property type="entry name" value="GGDEF_dom"/>
</dbReference>
<keyword evidence="1" id="KW-1133">Transmembrane helix</keyword>
<gene>
    <name evidence="3" type="ORF">SA2016_2940</name>
</gene>
<evidence type="ECO:0000256" key="1">
    <source>
        <dbReference type="SAM" id="Phobius"/>
    </source>
</evidence>
<name>A0A127A4N8_9MICC</name>
<protein>
    <recommendedName>
        <fullName evidence="2">GGDEF domain-containing protein</fullName>
    </recommendedName>
</protein>
<dbReference type="Proteomes" id="UP000070134">
    <property type="component" value="Chromosome"/>
</dbReference>
<dbReference type="NCBIfam" id="TIGR00254">
    <property type="entry name" value="GGDEF"/>
    <property type="match status" value="1"/>
</dbReference>
<keyword evidence="1" id="KW-0472">Membrane</keyword>
<dbReference type="CDD" id="cd01949">
    <property type="entry name" value="GGDEF"/>
    <property type="match status" value="1"/>
</dbReference>
<evidence type="ECO:0000313" key="3">
    <source>
        <dbReference type="EMBL" id="AMM33605.1"/>
    </source>
</evidence>
<dbReference type="AlphaFoldDB" id="A0A127A4N8"/>
<evidence type="ECO:0000259" key="2">
    <source>
        <dbReference type="PROSITE" id="PS50887"/>
    </source>
</evidence>
<dbReference type="PROSITE" id="PS50887">
    <property type="entry name" value="GGDEF"/>
    <property type="match status" value="1"/>
</dbReference>
<evidence type="ECO:0000313" key="4">
    <source>
        <dbReference type="Proteomes" id="UP000070134"/>
    </source>
</evidence>
<dbReference type="PATRIC" id="fig|37927.3.peg.3020"/>
<feature type="domain" description="GGDEF" evidence="2">
    <location>
        <begin position="248"/>
        <end position="380"/>
    </location>
</feature>
<proteinExistence type="predicted"/>
<dbReference type="FunFam" id="3.30.70.270:FF:000001">
    <property type="entry name" value="Diguanylate cyclase domain protein"/>
    <property type="match status" value="1"/>
</dbReference>
<dbReference type="Pfam" id="PF00990">
    <property type="entry name" value="GGDEF"/>
    <property type="match status" value="1"/>
</dbReference>
<feature type="transmembrane region" description="Helical" evidence="1">
    <location>
        <begin position="91"/>
        <end position="110"/>
    </location>
</feature>
<keyword evidence="1" id="KW-0812">Transmembrane</keyword>
<dbReference type="EMBL" id="CP014518">
    <property type="protein sequence ID" value="AMM33605.1"/>
    <property type="molecule type" value="Genomic_DNA"/>
</dbReference>
<dbReference type="SMART" id="SM00267">
    <property type="entry name" value="GGDEF"/>
    <property type="match status" value="1"/>
</dbReference>
<keyword evidence="4" id="KW-1185">Reference proteome</keyword>